<gene>
    <name evidence="1" type="ORF">E5352_14820</name>
</gene>
<comment type="caution">
    <text evidence="1">The sequence shown here is derived from an EMBL/GenBank/DDBJ whole genome shotgun (WGS) entry which is preliminary data.</text>
</comment>
<accession>A0A4V3RIP8</accession>
<name>A0A4V3RIP8_STEMA</name>
<protein>
    <submittedName>
        <fullName evidence="1">Uncharacterized protein</fullName>
    </submittedName>
</protein>
<evidence type="ECO:0000313" key="2">
    <source>
        <dbReference type="Proteomes" id="UP000306631"/>
    </source>
</evidence>
<proteinExistence type="predicted"/>
<dbReference type="AlphaFoldDB" id="A0A4V3RIP8"/>
<evidence type="ECO:0000313" key="1">
    <source>
        <dbReference type="EMBL" id="TGY32700.1"/>
    </source>
</evidence>
<dbReference type="OrthoDB" id="6039097at2"/>
<organism evidence="1 2">
    <name type="scientific">Stenotrophomonas maltophilia</name>
    <name type="common">Pseudomonas maltophilia</name>
    <name type="synonym">Xanthomonas maltophilia</name>
    <dbReference type="NCBI Taxonomy" id="40324"/>
    <lineage>
        <taxon>Bacteria</taxon>
        <taxon>Pseudomonadati</taxon>
        <taxon>Pseudomonadota</taxon>
        <taxon>Gammaproteobacteria</taxon>
        <taxon>Lysobacterales</taxon>
        <taxon>Lysobacteraceae</taxon>
        <taxon>Stenotrophomonas</taxon>
        <taxon>Stenotrophomonas maltophilia group</taxon>
    </lineage>
</organism>
<dbReference type="EMBL" id="SRYW01000014">
    <property type="protein sequence ID" value="TGY32700.1"/>
    <property type="molecule type" value="Genomic_DNA"/>
</dbReference>
<dbReference type="Proteomes" id="UP000306631">
    <property type="component" value="Unassembled WGS sequence"/>
</dbReference>
<dbReference type="RefSeq" id="WP_017355771.1">
    <property type="nucleotide sequence ID" value="NZ_SRYW01000014.1"/>
</dbReference>
<reference evidence="1 2" key="1">
    <citation type="submission" date="2019-04" db="EMBL/GenBank/DDBJ databases">
        <title>Microbes associate with the intestines of laboratory mice.</title>
        <authorList>
            <person name="Navarre W."/>
            <person name="Wong E."/>
            <person name="Huang K."/>
            <person name="Tropini C."/>
            <person name="Ng K."/>
            <person name="Yu B."/>
        </authorList>
    </citation>
    <scope>NUCLEOTIDE SEQUENCE [LARGE SCALE GENOMIC DNA]</scope>
    <source>
        <strain evidence="1 2">NM62_B4-13</strain>
    </source>
</reference>
<sequence length="141" mass="15716">MIELHARCIDDAHCRFTGDDVRVELELRNGGRSAVALPVAFLRKRGPAVRLVDRHSGKEKQLRRNPVDGLMLKDLETLAPGQSVRFSWPIVPKEINDFALRPVDLDAVFSFNITPERKGADATIVRAKVHIVDGRAGLDAR</sequence>